<evidence type="ECO:0000313" key="1">
    <source>
        <dbReference type="EMBL" id="CAI9930691.1"/>
    </source>
</evidence>
<gene>
    <name evidence="1" type="ORF">HINF_LOCUS18336</name>
    <name evidence="4" type="ORF">HINF_LOCUS23695</name>
    <name evidence="3" type="ORF">HINF_LOCUS2970</name>
    <name evidence="2" type="ORF">HINF_LOCUS36306</name>
</gene>
<evidence type="ECO:0000313" key="2">
    <source>
        <dbReference type="EMBL" id="CAI9948661.1"/>
    </source>
</evidence>
<evidence type="ECO:0000313" key="5">
    <source>
        <dbReference type="Proteomes" id="UP001642409"/>
    </source>
</evidence>
<sequence>MMKANCDQEQPQKVLPRLVSTPYQTYRSKHFNQPRESCEMFNQLPDLIRIQTQIKLQLQGELFDMNDRLIDLEEIIDKISANVNKLGRNHRFLIGKISQNQ</sequence>
<dbReference type="EMBL" id="CATOUU010000790">
    <property type="protein sequence ID" value="CAI9948661.1"/>
    <property type="molecule type" value="Genomic_DNA"/>
</dbReference>
<dbReference type="EMBL" id="CAXDID020000005">
    <property type="protein sequence ID" value="CAL5974672.1"/>
    <property type="molecule type" value="Genomic_DNA"/>
</dbReference>
<protein>
    <submittedName>
        <fullName evidence="3">Hypothetical_protein</fullName>
    </submittedName>
</protein>
<dbReference type="EMBL" id="CAXDID020000068">
    <property type="protein sequence ID" value="CAL6013250.1"/>
    <property type="molecule type" value="Genomic_DNA"/>
</dbReference>
<dbReference type="Proteomes" id="UP001642409">
    <property type="component" value="Unassembled WGS sequence"/>
</dbReference>
<name>A0AA86P2Y4_9EUKA</name>
<accession>A0AA86P2Y4</accession>
<evidence type="ECO:0000313" key="4">
    <source>
        <dbReference type="EMBL" id="CAL6013250.1"/>
    </source>
</evidence>
<reference evidence="3 5" key="2">
    <citation type="submission" date="2024-07" db="EMBL/GenBank/DDBJ databases">
        <authorList>
            <person name="Akdeniz Z."/>
        </authorList>
    </citation>
    <scope>NUCLEOTIDE SEQUENCE [LARGE SCALE GENOMIC DNA]</scope>
</reference>
<dbReference type="AlphaFoldDB" id="A0AA86P2Y4"/>
<organism evidence="1">
    <name type="scientific">Hexamita inflata</name>
    <dbReference type="NCBI Taxonomy" id="28002"/>
    <lineage>
        <taxon>Eukaryota</taxon>
        <taxon>Metamonada</taxon>
        <taxon>Diplomonadida</taxon>
        <taxon>Hexamitidae</taxon>
        <taxon>Hexamitinae</taxon>
        <taxon>Hexamita</taxon>
    </lineage>
</organism>
<proteinExistence type="predicted"/>
<reference evidence="1" key="1">
    <citation type="submission" date="2023-06" db="EMBL/GenBank/DDBJ databases">
        <authorList>
            <person name="Kurt Z."/>
        </authorList>
    </citation>
    <scope>NUCLEOTIDE SEQUENCE</scope>
</reference>
<keyword evidence="5" id="KW-1185">Reference proteome</keyword>
<evidence type="ECO:0000313" key="3">
    <source>
        <dbReference type="EMBL" id="CAL5974672.1"/>
    </source>
</evidence>
<dbReference type="EMBL" id="CATOUU010000464">
    <property type="protein sequence ID" value="CAI9930691.1"/>
    <property type="molecule type" value="Genomic_DNA"/>
</dbReference>
<comment type="caution">
    <text evidence="1">The sequence shown here is derived from an EMBL/GenBank/DDBJ whole genome shotgun (WGS) entry which is preliminary data.</text>
</comment>